<dbReference type="AlphaFoldDB" id="A0AAP0HYR1"/>
<dbReference type="EMBL" id="JBBNAE010000008">
    <property type="protein sequence ID" value="KAK9102867.1"/>
    <property type="molecule type" value="Genomic_DNA"/>
</dbReference>
<name>A0AAP0HYR1_9MAGN</name>
<accession>A0AAP0HYR1</accession>
<protein>
    <submittedName>
        <fullName evidence="2">Uncharacterized protein</fullName>
    </submittedName>
</protein>
<gene>
    <name evidence="2" type="ORF">Sjap_020121</name>
</gene>
<feature type="compositionally biased region" description="Basic and acidic residues" evidence="1">
    <location>
        <begin position="126"/>
        <end position="168"/>
    </location>
</feature>
<evidence type="ECO:0000313" key="3">
    <source>
        <dbReference type="Proteomes" id="UP001417504"/>
    </source>
</evidence>
<evidence type="ECO:0000256" key="1">
    <source>
        <dbReference type="SAM" id="MobiDB-lite"/>
    </source>
</evidence>
<feature type="compositionally biased region" description="Basic residues" evidence="1">
    <location>
        <begin position="32"/>
        <end position="43"/>
    </location>
</feature>
<reference evidence="2 3" key="1">
    <citation type="submission" date="2024-01" db="EMBL/GenBank/DDBJ databases">
        <title>Genome assemblies of Stephania.</title>
        <authorList>
            <person name="Yang L."/>
        </authorList>
    </citation>
    <scope>NUCLEOTIDE SEQUENCE [LARGE SCALE GENOMIC DNA]</scope>
    <source>
        <strain evidence="2">QJT</strain>
        <tissue evidence="2">Leaf</tissue>
    </source>
</reference>
<feature type="region of interest" description="Disordered" evidence="1">
    <location>
        <begin position="109"/>
        <end position="196"/>
    </location>
</feature>
<organism evidence="2 3">
    <name type="scientific">Stephania japonica</name>
    <dbReference type="NCBI Taxonomy" id="461633"/>
    <lineage>
        <taxon>Eukaryota</taxon>
        <taxon>Viridiplantae</taxon>
        <taxon>Streptophyta</taxon>
        <taxon>Embryophyta</taxon>
        <taxon>Tracheophyta</taxon>
        <taxon>Spermatophyta</taxon>
        <taxon>Magnoliopsida</taxon>
        <taxon>Ranunculales</taxon>
        <taxon>Menispermaceae</taxon>
        <taxon>Menispermoideae</taxon>
        <taxon>Cissampelideae</taxon>
        <taxon>Stephania</taxon>
    </lineage>
</organism>
<evidence type="ECO:0000313" key="2">
    <source>
        <dbReference type="EMBL" id="KAK9102867.1"/>
    </source>
</evidence>
<keyword evidence="3" id="KW-1185">Reference proteome</keyword>
<feature type="region of interest" description="Disordered" evidence="1">
    <location>
        <begin position="23"/>
        <end position="83"/>
    </location>
</feature>
<dbReference type="Proteomes" id="UP001417504">
    <property type="component" value="Unassembled WGS sequence"/>
</dbReference>
<sequence>MSRRSHGSATKTGGFWQEQKTHNSHGIMGSHTHTKTVHIHPKPLHTGGLLRPVESPEGDLRPAMIDASVGHPNRGQHTHKTVREREREYVHCQERWRGQEFYQFSAAEFSSDVPSSSAGEGGYNSREGERGDCRNERDVRPKGRDREREIVRMRKPREREWVEREKRPSVSGVSTKRDEVRKKMSGGGKGVREGDE</sequence>
<comment type="caution">
    <text evidence="2">The sequence shown here is derived from an EMBL/GenBank/DDBJ whole genome shotgun (WGS) entry which is preliminary data.</text>
</comment>
<proteinExistence type="predicted"/>